<feature type="domain" description="RNA polymerase sigma factor 70 region 4 type 2" evidence="9">
    <location>
        <begin position="137"/>
        <end position="188"/>
    </location>
</feature>
<dbReference type="EMBL" id="WBVQ01000001">
    <property type="protein sequence ID" value="KAB2817229.1"/>
    <property type="molecule type" value="Genomic_DNA"/>
</dbReference>
<dbReference type="NCBIfam" id="TIGR02937">
    <property type="entry name" value="sigma70-ECF"/>
    <property type="match status" value="1"/>
</dbReference>
<feature type="domain" description="RNA polymerase sigma-70 region 2" evidence="8">
    <location>
        <begin position="20"/>
        <end position="85"/>
    </location>
</feature>
<dbReference type="Gene3D" id="1.10.1740.10">
    <property type="match status" value="1"/>
</dbReference>
<dbReference type="OrthoDB" id="9782108at2"/>
<gene>
    <name evidence="10" type="ORF">F8C82_02220</name>
</gene>
<dbReference type="PANTHER" id="PTHR43133">
    <property type="entry name" value="RNA POLYMERASE ECF-TYPE SIGMA FACTO"/>
    <property type="match status" value="1"/>
</dbReference>
<comment type="caution">
    <text evidence="10">The sequence shown here is derived from an EMBL/GenBank/DDBJ whole genome shotgun (WGS) entry which is preliminary data.</text>
</comment>
<dbReference type="SUPFAM" id="SSF88946">
    <property type="entry name" value="Sigma2 domain of RNA polymerase sigma factors"/>
    <property type="match status" value="1"/>
</dbReference>
<keyword evidence="11" id="KW-1185">Reference proteome</keyword>
<dbReference type="GO" id="GO:0003677">
    <property type="term" value="F:DNA binding"/>
    <property type="evidence" value="ECO:0007669"/>
    <property type="project" value="UniProtKB-KW"/>
</dbReference>
<dbReference type="Pfam" id="PF04542">
    <property type="entry name" value="Sigma70_r2"/>
    <property type="match status" value="1"/>
</dbReference>
<dbReference type="Gene3D" id="1.10.10.10">
    <property type="entry name" value="Winged helix-like DNA-binding domain superfamily/Winged helix DNA-binding domain"/>
    <property type="match status" value="1"/>
</dbReference>
<evidence type="ECO:0000256" key="6">
    <source>
        <dbReference type="RuleBase" id="RU000716"/>
    </source>
</evidence>
<dbReference type="InterPro" id="IPR013324">
    <property type="entry name" value="RNA_pol_sigma_r3/r4-like"/>
</dbReference>
<dbReference type="Pfam" id="PF08281">
    <property type="entry name" value="Sigma70_r4_2"/>
    <property type="match status" value="1"/>
</dbReference>
<evidence type="ECO:0000256" key="4">
    <source>
        <dbReference type="ARBA" id="ARBA00023125"/>
    </source>
</evidence>
<keyword evidence="5 6" id="KW-0804">Transcription</keyword>
<evidence type="ECO:0000256" key="2">
    <source>
        <dbReference type="ARBA" id="ARBA00023015"/>
    </source>
</evidence>
<dbReference type="SUPFAM" id="SSF88659">
    <property type="entry name" value="Sigma3 and sigma4 domains of RNA polymerase sigma factors"/>
    <property type="match status" value="1"/>
</dbReference>
<dbReference type="InterPro" id="IPR013325">
    <property type="entry name" value="RNA_pol_sigma_r2"/>
</dbReference>
<evidence type="ECO:0000259" key="8">
    <source>
        <dbReference type="Pfam" id="PF04542"/>
    </source>
</evidence>
<evidence type="ECO:0000256" key="1">
    <source>
        <dbReference type="ARBA" id="ARBA00010641"/>
    </source>
</evidence>
<feature type="region of interest" description="Disordered" evidence="7">
    <location>
        <begin position="106"/>
        <end position="129"/>
    </location>
</feature>
<reference evidence="10 11" key="1">
    <citation type="submission" date="2019-10" db="EMBL/GenBank/DDBJ databases">
        <title>Genome sequence of Phaeocystidibacter marisrubri JCM30614 (type strain).</title>
        <authorList>
            <person name="Bowman J.P."/>
        </authorList>
    </citation>
    <scope>NUCLEOTIDE SEQUENCE [LARGE SCALE GENOMIC DNA]</scope>
    <source>
        <strain evidence="10 11">JCM 30614</strain>
    </source>
</reference>
<evidence type="ECO:0000313" key="10">
    <source>
        <dbReference type="EMBL" id="KAB2817229.1"/>
    </source>
</evidence>
<dbReference type="AlphaFoldDB" id="A0A6L3ZHY4"/>
<protein>
    <recommendedName>
        <fullName evidence="6">RNA polymerase sigma factor</fullName>
    </recommendedName>
</protein>
<keyword evidence="4 6" id="KW-0238">DNA-binding</keyword>
<dbReference type="InterPro" id="IPR014284">
    <property type="entry name" value="RNA_pol_sigma-70_dom"/>
</dbReference>
<dbReference type="PROSITE" id="PS01063">
    <property type="entry name" value="SIGMA70_ECF"/>
    <property type="match status" value="1"/>
</dbReference>
<evidence type="ECO:0000256" key="7">
    <source>
        <dbReference type="SAM" id="MobiDB-lite"/>
    </source>
</evidence>
<evidence type="ECO:0000313" key="11">
    <source>
        <dbReference type="Proteomes" id="UP000484164"/>
    </source>
</evidence>
<dbReference type="InterPro" id="IPR013249">
    <property type="entry name" value="RNA_pol_sigma70_r4_t2"/>
</dbReference>
<sequence>MEYNPNTTPLNPQKRASEWVDTYGDLLFRFAYQRTGSKEIAEDLVQDTLLSAFKSLDSFEERASDKTWLMRILRNKIIDHYRKTRTRQSEDDVSVKKEVSISSYFDESGGWNGEHMPHESWDDQPDGELENSQLKSALERCIDNLKGKGASAFRMKYIEDEESEEICKVLDITSSNYWVLIHRAKLQLRDCLDQSYFNELKKFEAQ</sequence>
<proteinExistence type="inferred from homology"/>
<evidence type="ECO:0000256" key="3">
    <source>
        <dbReference type="ARBA" id="ARBA00023082"/>
    </source>
</evidence>
<name>A0A6L3ZHY4_9FLAO</name>
<dbReference type="Proteomes" id="UP000484164">
    <property type="component" value="Unassembled WGS sequence"/>
</dbReference>
<evidence type="ECO:0000259" key="9">
    <source>
        <dbReference type="Pfam" id="PF08281"/>
    </source>
</evidence>
<dbReference type="PANTHER" id="PTHR43133:SF8">
    <property type="entry name" value="RNA POLYMERASE SIGMA FACTOR HI_1459-RELATED"/>
    <property type="match status" value="1"/>
</dbReference>
<dbReference type="InterPro" id="IPR039425">
    <property type="entry name" value="RNA_pol_sigma-70-like"/>
</dbReference>
<dbReference type="InterPro" id="IPR036388">
    <property type="entry name" value="WH-like_DNA-bd_sf"/>
</dbReference>
<dbReference type="GO" id="GO:0006352">
    <property type="term" value="P:DNA-templated transcription initiation"/>
    <property type="evidence" value="ECO:0007669"/>
    <property type="project" value="InterPro"/>
</dbReference>
<dbReference type="InterPro" id="IPR000838">
    <property type="entry name" value="RNA_pol_sigma70_ECF_CS"/>
</dbReference>
<dbReference type="GO" id="GO:0016987">
    <property type="term" value="F:sigma factor activity"/>
    <property type="evidence" value="ECO:0007669"/>
    <property type="project" value="UniProtKB-KW"/>
</dbReference>
<evidence type="ECO:0000256" key="5">
    <source>
        <dbReference type="ARBA" id="ARBA00023163"/>
    </source>
</evidence>
<comment type="similarity">
    <text evidence="1 6">Belongs to the sigma-70 factor family. ECF subfamily.</text>
</comment>
<organism evidence="10 11">
    <name type="scientific">Phaeocystidibacter marisrubri</name>
    <dbReference type="NCBI Taxonomy" id="1577780"/>
    <lineage>
        <taxon>Bacteria</taxon>
        <taxon>Pseudomonadati</taxon>
        <taxon>Bacteroidota</taxon>
        <taxon>Flavobacteriia</taxon>
        <taxon>Flavobacteriales</taxon>
        <taxon>Phaeocystidibacteraceae</taxon>
        <taxon>Phaeocystidibacter</taxon>
    </lineage>
</organism>
<keyword evidence="3 6" id="KW-0731">Sigma factor</keyword>
<dbReference type="InterPro" id="IPR007627">
    <property type="entry name" value="RNA_pol_sigma70_r2"/>
</dbReference>
<accession>A0A6L3ZHY4</accession>
<keyword evidence="2 6" id="KW-0805">Transcription regulation</keyword>